<dbReference type="PANTHER" id="PTHR38846">
    <property type="entry name" value="C3H1-TYPE DOMAIN-CONTAINING PROTEIN"/>
    <property type="match status" value="1"/>
</dbReference>
<feature type="compositionally biased region" description="Basic residues" evidence="1">
    <location>
        <begin position="75"/>
        <end position="88"/>
    </location>
</feature>
<reference evidence="2" key="1">
    <citation type="submission" date="2021-01" db="EMBL/GenBank/DDBJ databases">
        <authorList>
            <person name="Kaushik A."/>
        </authorList>
    </citation>
    <scope>NUCLEOTIDE SEQUENCE</scope>
    <source>
        <strain evidence="2">AG6-10EEA</strain>
    </source>
</reference>
<dbReference type="AlphaFoldDB" id="A0A8H3AZY6"/>
<evidence type="ECO:0000313" key="2">
    <source>
        <dbReference type="EMBL" id="CAE6444618.1"/>
    </source>
</evidence>
<accession>A0A8H3AZY6</accession>
<name>A0A8H3AZY6_9AGAM</name>
<evidence type="ECO:0000256" key="1">
    <source>
        <dbReference type="SAM" id="MobiDB-lite"/>
    </source>
</evidence>
<comment type="caution">
    <text evidence="2">The sequence shown here is derived from an EMBL/GenBank/DDBJ whole genome shotgun (WGS) entry which is preliminary data.</text>
</comment>
<dbReference type="Proteomes" id="UP000663853">
    <property type="component" value="Unassembled WGS sequence"/>
</dbReference>
<dbReference type="PANTHER" id="PTHR38846:SF1">
    <property type="entry name" value="C3H1-TYPE DOMAIN-CONTAINING PROTEIN"/>
    <property type="match status" value="1"/>
</dbReference>
<dbReference type="EMBL" id="CAJMXA010000846">
    <property type="protein sequence ID" value="CAE6444618.1"/>
    <property type="molecule type" value="Genomic_DNA"/>
</dbReference>
<evidence type="ECO:0000313" key="3">
    <source>
        <dbReference type="Proteomes" id="UP000663853"/>
    </source>
</evidence>
<gene>
    <name evidence="2" type="ORF">RDB_LOCUS40867</name>
</gene>
<proteinExistence type="predicted"/>
<sequence length="269" mass="30670">MFRSLSTCLLSSVKFIPLRGRLSSVARRSVVIAHRPLLILQSSSTYPITGTVPGIRLSSTNSQKATTAPKEKAKASKKKKPSHRQKKQFQAKYRTHLEAFFAQPEYEGFDYDPTKPYMQQFYRMTNHFGWDSKGTEEQKQKFQAAREGINKASVLQFNEIFGTDKKSVTAWRNLCSVLDVAYIPKSRFRCQEVIRSLYVNICDLLDSPALGTRVKKFDSEEELSVYTKRTGKFFPLEDAHAGGLLRFLLRQVLVPPAGPSPYPRPILRK</sequence>
<feature type="region of interest" description="Disordered" evidence="1">
    <location>
        <begin position="57"/>
        <end position="88"/>
    </location>
</feature>
<protein>
    <submittedName>
        <fullName evidence="2">Uncharacterized protein</fullName>
    </submittedName>
</protein>
<organism evidence="2 3">
    <name type="scientific">Rhizoctonia solani</name>
    <dbReference type="NCBI Taxonomy" id="456999"/>
    <lineage>
        <taxon>Eukaryota</taxon>
        <taxon>Fungi</taxon>
        <taxon>Dikarya</taxon>
        <taxon>Basidiomycota</taxon>
        <taxon>Agaricomycotina</taxon>
        <taxon>Agaricomycetes</taxon>
        <taxon>Cantharellales</taxon>
        <taxon>Ceratobasidiaceae</taxon>
        <taxon>Rhizoctonia</taxon>
    </lineage>
</organism>